<evidence type="ECO:0000313" key="2">
    <source>
        <dbReference type="Proteomes" id="UP000053789"/>
    </source>
</evidence>
<dbReference type="AlphaFoldDB" id="A0A0D2HFK5"/>
<name>A0A0D2HFK5_CLAB1</name>
<gene>
    <name evidence="1" type="ORF">Z519_09681</name>
</gene>
<dbReference type="SUPFAM" id="SSF56059">
    <property type="entry name" value="Glutathione synthetase ATP-binding domain-like"/>
    <property type="match status" value="1"/>
</dbReference>
<proteinExistence type="predicted"/>
<dbReference type="OrthoDB" id="422362at2759"/>
<organism evidence="1 2">
    <name type="scientific">Cladophialophora bantiana (strain ATCC 10958 / CBS 173.52 / CDC B-1940 / NIH 8579)</name>
    <name type="common">Xylohypha bantiana</name>
    <dbReference type="NCBI Taxonomy" id="1442370"/>
    <lineage>
        <taxon>Eukaryota</taxon>
        <taxon>Fungi</taxon>
        <taxon>Dikarya</taxon>
        <taxon>Ascomycota</taxon>
        <taxon>Pezizomycotina</taxon>
        <taxon>Eurotiomycetes</taxon>
        <taxon>Chaetothyriomycetidae</taxon>
        <taxon>Chaetothyriales</taxon>
        <taxon>Herpotrichiellaceae</taxon>
        <taxon>Cladophialophora</taxon>
    </lineage>
</organism>
<dbReference type="Gene3D" id="3.30.470.20">
    <property type="entry name" value="ATP-grasp fold, B domain"/>
    <property type="match status" value="1"/>
</dbReference>
<reference evidence="1" key="1">
    <citation type="submission" date="2015-01" db="EMBL/GenBank/DDBJ databases">
        <title>The Genome Sequence of Cladophialophora bantiana CBS 173.52.</title>
        <authorList>
            <consortium name="The Broad Institute Genomics Platform"/>
            <person name="Cuomo C."/>
            <person name="de Hoog S."/>
            <person name="Gorbushina A."/>
            <person name="Stielow B."/>
            <person name="Teixiera M."/>
            <person name="Abouelleil A."/>
            <person name="Chapman S.B."/>
            <person name="Priest M."/>
            <person name="Young S.K."/>
            <person name="Wortman J."/>
            <person name="Nusbaum C."/>
            <person name="Birren B."/>
        </authorList>
    </citation>
    <scope>NUCLEOTIDE SEQUENCE [LARGE SCALE GENOMIC DNA]</scope>
    <source>
        <strain evidence="1">CBS 173.52</strain>
    </source>
</reference>
<dbReference type="RefSeq" id="XP_016616194.1">
    <property type="nucleotide sequence ID" value="XM_016767402.1"/>
</dbReference>
<dbReference type="Proteomes" id="UP000053789">
    <property type="component" value="Unassembled WGS sequence"/>
</dbReference>
<dbReference type="GO" id="GO:0005524">
    <property type="term" value="F:ATP binding"/>
    <property type="evidence" value="ECO:0007669"/>
    <property type="project" value="InterPro"/>
</dbReference>
<protein>
    <recommendedName>
        <fullName evidence="3">ATP-grasp domain-containing protein</fullName>
    </recommendedName>
</protein>
<dbReference type="HOGENOM" id="CLU_103039_0_0_1"/>
<evidence type="ECO:0000313" key="1">
    <source>
        <dbReference type="EMBL" id="KIW89525.1"/>
    </source>
</evidence>
<keyword evidence="2" id="KW-1185">Reference proteome</keyword>
<sequence>MALPWTVDSALSPSLESLLYPIAAKPIRGRGSHGVKVCRNPAHQSAHSSALFKESPVAMLEEYLWGQKATVTVMPPFQDHPAYYELPLVVRFNHEDGIAPYNGVVVVTAKSRVLTPHEEAQNPRYQETSQQCEEFTEAKDSVFAIFDVNMKSNMTDPGRTGREDQASLTAMAASALGWDYPELLARMLKSARTLQDLRSLDI</sequence>
<dbReference type="InterPro" id="IPR013815">
    <property type="entry name" value="ATP_grasp_subdomain_1"/>
</dbReference>
<dbReference type="Gene3D" id="3.30.1490.20">
    <property type="entry name" value="ATP-grasp fold, A domain"/>
    <property type="match status" value="1"/>
</dbReference>
<dbReference type="VEuPathDB" id="FungiDB:Z519_09681"/>
<dbReference type="GeneID" id="27702609"/>
<evidence type="ECO:0008006" key="3">
    <source>
        <dbReference type="Google" id="ProtNLM"/>
    </source>
</evidence>
<dbReference type="EMBL" id="KN846995">
    <property type="protein sequence ID" value="KIW89525.1"/>
    <property type="molecule type" value="Genomic_DNA"/>
</dbReference>
<accession>A0A0D2HFK5</accession>